<dbReference type="Proteomes" id="UP001196413">
    <property type="component" value="Unassembled WGS sequence"/>
</dbReference>
<name>A0AAD5QYB4_PARTN</name>
<evidence type="ECO:0000313" key="2">
    <source>
        <dbReference type="Proteomes" id="UP001196413"/>
    </source>
</evidence>
<organism evidence="1 2">
    <name type="scientific">Parelaphostrongylus tenuis</name>
    <name type="common">Meningeal worm</name>
    <dbReference type="NCBI Taxonomy" id="148309"/>
    <lineage>
        <taxon>Eukaryota</taxon>
        <taxon>Metazoa</taxon>
        <taxon>Ecdysozoa</taxon>
        <taxon>Nematoda</taxon>
        <taxon>Chromadorea</taxon>
        <taxon>Rhabditida</taxon>
        <taxon>Rhabditina</taxon>
        <taxon>Rhabditomorpha</taxon>
        <taxon>Strongyloidea</taxon>
        <taxon>Metastrongylidae</taxon>
        <taxon>Parelaphostrongylus</taxon>
    </lineage>
</organism>
<dbReference type="EMBL" id="JAHQIW010005465">
    <property type="protein sequence ID" value="KAJ1366091.1"/>
    <property type="molecule type" value="Genomic_DNA"/>
</dbReference>
<evidence type="ECO:0000313" key="1">
    <source>
        <dbReference type="EMBL" id="KAJ1366091.1"/>
    </source>
</evidence>
<sequence>MDKPHCIIFGNTVTALCTAVPDPAQANNMCDLGKNQNIVTVPSGDEEIFKQQSEQNEMLKAFVEDGCEKANGVLKVLVTAQ</sequence>
<dbReference type="AlphaFoldDB" id="A0AAD5QYB4"/>
<reference evidence="1" key="1">
    <citation type="submission" date="2021-06" db="EMBL/GenBank/DDBJ databases">
        <title>Parelaphostrongylus tenuis whole genome reference sequence.</title>
        <authorList>
            <person name="Garwood T.J."/>
            <person name="Larsen P.A."/>
            <person name="Fountain-Jones N.M."/>
            <person name="Garbe J.R."/>
            <person name="Macchietto M.G."/>
            <person name="Kania S.A."/>
            <person name="Gerhold R.W."/>
            <person name="Richards J.E."/>
            <person name="Wolf T.M."/>
        </authorList>
    </citation>
    <scope>NUCLEOTIDE SEQUENCE</scope>
    <source>
        <strain evidence="1">MNPRO001-30</strain>
        <tissue evidence="1">Meninges</tissue>
    </source>
</reference>
<proteinExistence type="predicted"/>
<accession>A0AAD5QYB4</accession>
<comment type="caution">
    <text evidence="1">The sequence shown here is derived from an EMBL/GenBank/DDBJ whole genome shotgun (WGS) entry which is preliminary data.</text>
</comment>
<gene>
    <name evidence="1" type="ORF">KIN20_026683</name>
</gene>
<protein>
    <submittedName>
        <fullName evidence="1">Uncharacterized protein</fullName>
    </submittedName>
</protein>
<keyword evidence="2" id="KW-1185">Reference proteome</keyword>